<dbReference type="InterPro" id="IPR017780">
    <property type="entry name" value="ABC_transptr_urea_ATP-bd_UrtE"/>
</dbReference>
<evidence type="ECO:0000256" key="1">
    <source>
        <dbReference type="ARBA" id="ARBA00005417"/>
    </source>
</evidence>
<accession>A0A430RAU5</accession>
<evidence type="ECO:0000256" key="2">
    <source>
        <dbReference type="ARBA" id="ARBA00022448"/>
    </source>
</evidence>
<reference evidence="7 8" key="1">
    <citation type="journal article" date="2019" name="Extremophiles">
        <title>Biogeography of thermophiles and predominance of Thermus scotoductus in domestic water heaters.</title>
        <authorList>
            <person name="Wilpiszeski R.L."/>
            <person name="Zhang Z."/>
            <person name="House C.H."/>
        </authorList>
    </citation>
    <scope>NUCLEOTIDE SEQUENCE [LARGE SCALE GENOMIC DNA]</scope>
    <source>
        <strain evidence="7 8">32_S32</strain>
    </source>
</reference>
<feature type="domain" description="ABC transporter" evidence="6">
    <location>
        <begin position="2"/>
        <end position="235"/>
    </location>
</feature>
<dbReference type="SUPFAM" id="SSF52540">
    <property type="entry name" value="P-loop containing nucleoside triphosphate hydrolases"/>
    <property type="match status" value="1"/>
</dbReference>
<comment type="similarity">
    <text evidence="1">Belongs to the ABC transporter superfamily.</text>
</comment>
<dbReference type="Pfam" id="PF00005">
    <property type="entry name" value="ABC_tran"/>
    <property type="match status" value="1"/>
</dbReference>
<dbReference type="GO" id="GO:0005524">
    <property type="term" value="F:ATP binding"/>
    <property type="evidence" value="ECO:0007669"/>
    <property type="project" value="UniProtKB-KW"/>
</dbReference>
<dbReference type="PANTHER" id="PTHR43820:SF5">
    <property type="entry name" value="HIGH-AFFINITY BRANCHED-CHAIN AMINO ACID TRANSPORT ATP-BINDING PROTEIN"/>
    <property type="match status" value="1"/>
</dbReference>
<dbReference type="GO" id="GO:0015807">
    <property type="term" value="P:L-amino acid transport"/>
    <property type="evidence" value="ECO:0007669"/>
    <property type="project" value="TreeGrafter"/>
</dbReference>
<keyword evidence="3" id="KW-0547">Nucleotide-binding</keyword>
<evidence type="ECO:0000259" key="6">
    <source>
        <dbReference type="PROSITE" id="PS50893"/>
    </source>
</evidence>
<evidence type="ECO:0000313" key="7">
    <source>
        <dbReference type="EMBL" id="RTH04459.1"/>
    </source>
</evidence>
<dbReference type="AlphaFoldDB" id="A0A430RAU5"/>
<protein>
    <submittedName>
        <fullName evidence="7">Urea ABC transporter ATP-binding subunit UrtE</fullName>
    </submittedName>
</protein>
<evidence type="ECO:0000313" key="8">
    <source>
        <dbReference type="Proteomes" id="UP000286910"/>
    </source>
</evidence>
<dbReference type="PANTHER" id="PTHR43820">
    <property type="entry name" value="HIGH-AFFINITY BRANCHED-CHAIN AMINO ACID TRANSPORT ATP-BINDING PROTEIN LIVF"/>
    <property type="match status" value="1"/>
</dbReference>
<evidence type="ECO:0000256" key="3">
    <source>
        <dbReference type="ARBA" id="ARBA00022741"/>
    </source>
</evidence>
<dbReference type="InterPro" id="IPR027417">
    <property type="entry name" value="P-loop_NTPase"/>
</dbReference>
<dbReference type="InterPro" id="IPR003593">
    <property type="entry name" value="AAA+_ATPase"/>
</dbReference>
<dbReference type="GO" id="GO:0016887">
    <property type="term" value="F:ATP hydrolysis activity"/>
    <property type="evidence" value="ECO:0007669"/>
    <property type="project" value="InterPro"/>
</dbReference>
<dbReference type="SMART" id="SM00382">
    <property type="entry name" value="AAA"/>
    <property type="match status" value="1"/>
</dbReference>
<dbReference type="InterPro" id="IPR003439">
    <property type="entry name" value="ABC_transporter-like_ATP-bd"/>
</dbReference>
<evidence type="ECO:0000256" key="4">
    <source>
        <dbReference type="ARBA" id="ARBA00022840"/>
    </source>
</evidence>
<dbReference type="EMBL" id="PELR01000119">
    <property type="protein sequence ID" value="RTH04459.1"/>
    <property type="molecule type" value="Genomic_DNA"/>
</dbReference>
<dbReference type="Proteomes" id="UP000286910">
    <property type="component" value="Unassembled WGS sequence"/>
</dbReference>
<dbReference type="PROSITE" id="PS50893">
    <property type="entry name" value="ABC_TRANSPORTER_2"/>
    <property type="match status" value="1"/>
</dbReference>
<comment type="caution">
    <text evidence="7">The sequence shown here is derived from an EMBL/GenBank/DDBJ whole genome shotgun (WGS) entry which is preliminary data.</text>
</comment>
<dbReference type="CDD" id="cd03224">
    <property type="entry name" value="ABC_TM1139_LivF_branched"/>
    <property type="match status" value="1"/>
</dbReference>
<sequence>MLEVLGLQGGYGGTQVLWDVDLLVGKGEAVALLGRNGVGKTTLLRTLVGLGRAWAGRIRYFGRDVLHLPAHHRARLGLGYVPQGRVILPFLTVEENLRLALAALAGRVHPKAQEVPSYIYDLFPALRELRDRKGGSLSGGQQQQLAIARALVTKPEILLLDEPTEGIQPSIVEKIQDSLVWIRRELGIGLLVVEQNLDFVWGFAQRFYVMDRGRIVMQGNTSETNPEIVAQMVSL</sequence>
<dbReference type="RefSeq" id="WP_126177366.1">
    <property type="nucleotide sequence ID" value="NZ_PELN01000001.1"/>
</dbReference>
<dbReference type="Gene3D" id="3.40.50.300">
    <property type="entry name" value="P-loop containing nucleotide triphosphate hydrolases"/>
    <property type="match status" value="1"/>
</dbReference>
<dbReference type="GO" id="GO:0015658">
    <property type="term" value="F:branched-chain amino acid transmembrane transporter activity"/>
    <property type="evidence" value="ECO:0007669"/>
    <property type="project" value="TreeGrafter"/>
</dbReference>
<dbReference type="NCBIfam" id="TIGR03410">
    <property type="entry name" value="urea_trans_UrtE"/>
    <property type="match status" value="1"/>
</dbReference>
<name>A0A430RAU5_THESC</name>
<keyword evidence="5" id="KW-0029">Amino-acid transport</keyword>
<evidence type="ECO:0000256" key="5">
    <source>
        <dbReference type="ARBA" id="ARBA00022970"/>
    </source>
</evidence>
<keyword evidence="2" id="KW-0813">Transport</keyword>
<keyword evidence="4 7" id="KW-0067">ATP-binding</keyword>
<gene>
    <name evidence="7" type="primary">urtE</name>
    <name evidence="7" type="ORF">CSW45_05140</name>
</gene>
<proteinExistence type="inferred from homology"/>
<organism evidence="7 8">
    <name type="scientific">Thermus scotoductus</name>
    <dbReference type="NCBI Taxonomy" id="37636"/>
    <lineage>
        <taxon>Bacteria</taxon>
        <taxon>Thermotogati</taxon>
        <taxon>Deinococcota</taxon>
        <taxon>Deinococci</taxon>
        <taxon>Thermales</taxon>
        <taxon>Thermaceae</taxon>
        <taxon>Thermus</taxon>
    </lineage>
</organism>
<dbReference type="InterPro" id="IPR052156">
    <property type="entry name" value="BCAA_Transport_ATP-bd_LivF"/>
</dbReference>